<evidence type="ECO:0000313" key="1">
    <source>
        <dbReference type="EMBL" id="GIU46539.1"/>
    </source>
</evidence>
<organism evidence="1 2">
    <name type="scientific">Shewanella algidipiscicola</name>
    <dbReference type="NCBI Taxonomy" id="614070"/>
    <lineage>
        <taxon>Bacteria</taxon>
        <taxon>Pseudomonadati</taxon>
        <taxon>Pseudomonadota</taxon>
        <taxon>Gammaproteobacteria</taxon>
        <taxon>Alteromonadales</taxon>
        <taxon>Shewanellaceae</taxon>
        <taxon>Shewanella</taxon>
    </lineage>
</organism>
<evidence type="ECO:0000313" key="2">
    <source>
        <dbReference type="Proteomes" id="UP000761574"/>
    </source>
</evidence>
<protein>
    <submittedName>
        <fullName evidence="1">Uncharacterized protein</fullName>
    </submittedName>
</protein>
<dbReference type="Proteomes" id="UP000761574">
    <property type="component" value="Unassembled WGS sequence"/>
</dbReference>
<sequence>MSLPETDKKFRINDISKMILPEMVPEQLQLLGITKNDISNGCFEEASQKEAPGLEKIKLINERARSIKAKNNDLYAEFSTKEKPSQLCLVIENSDIFMYQANQLLDLLPNTPKNDQIYKIVDQLIETATMVGYSTGSNDSFALTDRYTNSGYNTSVTKPQSGGKSKAQKSENVKTLVNEMALHIYQDENLCAAPKKMLAEAIQKRLADFSIQGNNKTIPALLQFTNRTPEYNSIMKWLKPMKQPKNAIPTPKPSLERIIVELKTAFKPQRIKKHLNI</sequence>
<dbReference type="EMBL" id="BPFB01000016">
    <property type="protein sequence ID" value="GIU46539.1"/>
    <property type="molecule type" value="Genomic_DNA"/>
</dbReference>
<keyword evidence="2" id="KW-1185">Reference proteome</keyword>
<gene>
    <name evidence="1" type="ORF">TUM4630_17300</name>
</gene>
<reference evidence="1 2" key="1">
    <citation type="submission" date="2021-05" db="EMBL/GenBank/DDBJ databases">
        <title>Molecular characterization for Shewanella algae harboring chromosomal blaOXA-55-like strains isolated from clinical and environment sample.</title>
        <authorList>
            <person name="Ohama Y."/>
            <person name="Aoki K."/>
            <person name="Harada S."/>
            <person name="Moriya K."/>
            <person name="Ishii Y."/>
            <person name="Tateda K."/>
        </authorList>
    </citation>
    <scope>NUCLEOTIDE SEQUENCE [LARGE SCALE GENOMIC DNA]</scope>
    <source>
        <strain evidence="1 2">LMG 23746</strain>
    </source>
</reference>
<comment type="caution">
    <text evidence="1">The sequence shown here is derived from an EMBL/GenBank/DDBJ whole genome shotgun (WGS) entry which is preliminary data.</text>
</comment>
<proteinExistence type="predicted"/>
<dbReference type="RefSeq" id="WP_119978589.1">
    <property type="nucleotide sequence ID" value="NZ_BPFB01000016.1"/>
</dbReference>
<accession>A0ABQ4PGJ5</accession>
<name>A0ABQ4PGJ5_9GAMM</name>